<dbReference type="GO" id="GO:0006783">
    <property type="term" value="P:heme biosynthetic process"/>
    <property type="evidence" value="ECO:0007669"/>
    <property type="project" value="TreeGrafter"/>
</dbReference>
<dbReference type="RefSeq" id="WP_348260625.1">
    <property type="nucleotide sequence ID" value="NZ_CP121196.1"/>
</dbReference>
<feature type="domain" description="Flavodoxin" evidence="1">
    <location>
        <begin position="6"/>
        <end position="133"/>
    </location>
</feature>
<dbReference type="InterPro" id="IPR052200">
    <property type="entry name" value="Protoporphyrinogen_IX_DH"/>
</dbReference>
<dbReference type="GO" id="GO:0070819">
    <property type="term" value="F:menaquinone-dependent protoporphyrinogen oxidase activity"/>
    <property type="evidence" value="ECO:0007669"/>
    <property type="project" value="TreeGrafter"/>
</dbReference>
<dbReference type="InterPro" id="IPR029039">
    <property type="entry name" value="Flavoprotein-like_sf"/>
</dbReference>
<name>A0AAU7DDR2_9BACT</name>
<evidence type="ECO:0000259" key="1">
    <source>
        <dbReference type="Pfam" id="PF12724"/>
    </source>
</evidence>
<dbReference type="SUPFAM" id="SSF52218">
    <property type="entry name" value="Flavoproteins"/>
    <property type="match status" value="1"/>
</dbReference>
<sequence>MQPKVLIAYVTRSGSTEDVAEAVGTTMEQADVLVDLKPMAMVEAIADGTPVVLGAALYVGHFPREFHGFMNRFRRELENARPWIFVLGPTDKDPKHFTQAEEQARKELAKYPWLHAADVRVVGGKFDPHHLKLTFPFNLVMKFPGNPMRKMPVSDTRDWEWIRRWAQSIAEHVKKGPDANRGEFAEYTLYKNSMLGK</sequence>
<dbReference type="Gene3D" id="3.40.50.360">
    <property type="match status" value="1"/>
</dbReference>
<dbReference type="Pfam" id="PF12724">
    <property type="entry name" value="Flavodoxin_5"/>
    <property type="match status" value="1"/>
</dbReference>
<dbReference type="InterPro" id="IPR026816">
    <property type="entry name" value="Flavodoxin_dom"/>
</dbReference>
<proteinExistence type="predicted"/>
<dbReference type="PANTHER" id="PTHR38030">
    <property type="entry name" value="PROTOPORPHYRINOGEN IX DEHYDROGENASE [MENAQUINONE]"/>
    <property type="match status" value="1"/>
</dbReference>
<dbReference type="AlphaFoldDB" id="A0AAU7DDR2"/>
<dbReference type="PANTHER" id="PTHR38030:SF2">
    <property type="entry name" value="PROTOPORPHYRINOGEN IX DEHYDROGENASE [QUINONE]"/>
    <property type="match status" value="1"/>
</dbReference>
<dbReference type="EMBL" id="CP121196">
    <property type="protein sequence ID" value="XBH15393.1"/>
    <property type="molecule type" value="Genomic_DNA"/>
</dbReference>
<accession>A0AAU7DDR2</accession>
<organism evidence="2">
    <name type="scientific">Telmatobacter sp. DSM 110680</name>
    <dbReference type="NCBI Taxonomy" id="3036704"/>
    <lineage>
        <taxon>Bacteria</taxon>
        <taxon>Pseudomonadati</taxon>
        <taxon>Acidobacteriota</taxon>
        <taxon>Terriglobia</taxon>
        <taxon>Terriglobales</taxon>
        <taxon>Acidobacteriaceae</taxon>
        <taxon>Telmatobacter</taxon>
    </lineage>
</organism>
<reference evidence="2" key="1">
    <citation type="submission" date="2023-03" db="EMBL/GenBank/DDBJ databases">
        <title>Edaphobacter sp.</title>
        <authorList>
            <person name="Huber K.J."/>
            <person name="Papendorf J."/>
            <person name="Pilke C."/>
            <person name="Bunk B."/>
            <person name="Sproeer C."/>
            <person name="Pester M."/>
        </authorList>
    </citation>
    <scope>NUCLEOTIDE SEQUENCE</scope>
    <source>
        <strain evidence="2">DSM 110680</strain>
    </source>
</reference>
<protein>
    <submittedName>
        <fullName evidence="2">Flavodoxin domain-containing protein</fullName>
    </submittedName>
</protein>
<gene>
    <name evidence="2" type="ORF">P8935_12515</name>
</gene>
<evidence type="ECO:0000313" key="2">
    <source>
        <dbReference type="EMBL" id="XBH15393.1"/>
    </source>
</evidence>
<dbReference type="GO" id="GO:0010181">
    <property type="term" value="F:FMN binding"/>
    <property type="evidence" value="ECO:0007669"/>
    <property type="project" value="TreeGrafter"/>
</dbReference>